<dbReference type="AlphaFoldDB" id="A0A1H6SBJ2"/>
<gene>
    <name evidence="2" type="ORF">SAMN04487995_1755</name>
</gene>
<sequence>MRFIRDRDPGFDRKYTFTFDGRNFAPQIKQALSGESSIIGLSTSTDIPVNILTCTLSTDWDGKPRDRSLMMAQLSVDKDFISNFKLKLIAGGNFRGTKSDSTSFILNETAVKQTGIKDPIGKRFKLNDTDGTLIGVVKDYNITSIREPIMSLKVLGATVLNIITLLSNGFMKLILIAIVIASPIAWIGVDHWLNEFAYKVGIQWWTFVLAGLLAIITALLTIGFQSVKAGHGQPGSID</sequence>
<keyword evidence="1" id="KW-1133">Transmembrane helix</keyword>
<dbReference type="OrthoDB" id="1451596at2"/>
<accession>A0A1H6SBJ2</accession>
<feature type="transmembrane region" description="Helical" evidence="1">
    <location>
        <begin position="154"/>
        <end position="182"/>
    </location>
</feature>
<keyword evidence="1" id="KW-0812">Transmembrane</keyword>
<proteinExistence type="predicted"/>
<keyword evidence="3" id="KW-1185">Reference proteome</keyword>
<evidence type="ECO:0000313" key="3">
    <source>
        <dbReference type="Proteomes" id="UP000199532"/>
    </source>
</evidence>
<name>A0A1H6SBJ2_9BACT</name>
<evidence type="ECO:0008006" key="4">
    <source>
        <dbReference type="Google" id="ProtNLM"/>
    </source>
</evidence>
<evidence type="ECO:0000313" key="2">
    <source>
        <dbReference type="EMBL" id="SEI63284.1"/>
    </source>
</evidence>
<protein>
    <recommendedName>
        <fullName evidence="4">MacB-like core domain-containing protein</fullName>
    </recommendedName>
</protein>
<evidence type="ECO:0000256" key="1">
    <source>
        <dbReference type="SAM" id="Phobius"/>
    </source>
</evidence>
<dbReference type="Proteomes" id="UP000199532">
    <property type="component" value="Unassembled WGS sequence"/>
</dbReference>
<keyword evidence="1" id="KW-0472">Membrane</keyword>
<feature type="transmembrane region" description="Helical" evidence="1">
    <location>
        <begin position="202"/>
        <end position="224"/>
    </location>
</feature>
<dbReference type="RefSeq" id="WP_143072071.1">
    <property type="nucleotide sequence ID" value="NZ_FNXY01000002.1"/>
</dbReference>
<organism evidence="2 3">
    <name type="scientific">Dyadobacter koreensis</name>
    <dbReference type="NCBI Taxonomy" id="408657"/>
    <lineage>
        <taxon>Bacteria</taxon>
        <taxon>Pseudomonadati</taxon>
        <taxon>Bacteroidota</taxon>
        <taxon>Cytophagia</taxon>
        <taxon>Cytophagales</taxon>
        <taxon>Spirosomataceae</taxon>
        <taxon>Dyadobacter</taxon>
    </lineage>
</organism>
<dbReference type="STRING" id="408657.SAMN04487995_1755"/>
<dbReference type="EMBL" id="FNXY01000002">
    <property type="protein sequence ID" value="SEI63284.1"/>
    <property type="molecule type" value="Genomic_DNA"/>
</dbReference>
<reference evidence="2 3" key="1">
    <citation type="submission" date="2016-10" db="EMBL/GenBank/DDBJ databases">
        <authorList>
            <person name="de Groot N.N."/>
        </authorList>
    </citation>
    <scope>NUCLEOTIDE SEQUENCE [LARGE SCALE GENOMIC DNA]</scope>
    <source>
        <strain evidence="2 3">DSM 19938</strain>
    </source>
</reference>